<dbReference type="Gene3D" id="3.30.530.20">
    <property type="match status" value="1"/>
</dbReference>
<dbReference type="EMBL" id="LT906465">
    <property type="protein sequence ID" value="SNV37987.1"/>
    <property type="molecule type" value="Genomic_DNA"/>
</dbReference>
<evidence type="ECO:0000313" key="3">
    <source>
        <dbReference type="EMBL" id="SNV37987.1"/>
    </source>
</evidence>
<dbReference type="Pfam" id="PF08327">
    <property type="entry name" value="AHSA1"/>
    <property type="match status" value="1"/>
</dbReference>
<organism evidence="3 4">
    <name type="scientific">Chryseobacterium taklimakanense</name>
    <dbReference type="NCBI Taxonomy" id="536441"/>
    <lineage>
        <taxon>Bacteria</taxon>
        <taxon>Pseudomonadati</taxon>
        <taxon>Bacteroidota</taxon>
        <taxon>Flavobacteriia</taxon>
        <taxon>Flavobacteriales</taxon>
        <taxon>Weeksellaceae</taxon>
        <taxon>Chryseobacterium group</taxon>
        <taxon>Chryseobacterium</taxon>
    </lineage>
</organism>
<reference evidence="3 4" key="1">
    <citation type="submission" date="2017-06" db="EMBL/GenBank/DDBJ databases">
        <authorList>
            <consortium name="Pathogen Informatics"/>
        </authorList>
    </citation>
    <scope>NUCLEOTIDE SEQUENCE [LARGE SCALE GENOMIC DNA]</scope>
    <source>
        <strain evidence="3 4">NCTC13490</strain>
    </source>
</reference>
<evidence type="ECO:0000259" key="2">
    <source>
        <dbReference type="Pfam" id="PF08327"/>
    </source>
</evidence>
<dbReference type="InterPro" id="IPR023393">
    <property type="entry name" value="START-like_dom_sf"/>
</dbReference>
<dbReference type="Proteomes" id="UP000215196">
    <property type="component" value="Chromosome 1"/>
</dbReference>
<dbReference type="AlphaFoldDB" id="A0A239WU35"/>
<evidence type="ECO:0000313" key="4">
    <source>
        <dbReference type="Proteomes" id="UP000215196"/>
    </source>
</evidence>
<comment type="similarity">
    <text evidence="1">Belongs to the AHA1 family.</text>
</comment>
<sequence length="138" mass="16182">METVTLDSTILRPVDKVWEYFTQPEHITKWNFATDEWTCPKAEADVREGGRFNYRMEAKDGSFGFDYTGTFNEVIPQQKLAYTLDDNRKVQVLFNAIDNSTTEIVETFEAEPSQPVEMQREGWKNILHNFEKYAEKNL</sequence>
<dbReference type="KEGG" id="ctak:4412677_00731"/>
<feature type="domain" description="Activator of Hsp90 ATPase homologue 1/2-like C-terminal" evidence="2">
    <location>
        <begin position="13"/>
        <end position="135"/>
    </location>
</feature>
<gene>
    <name evidence="3" type="ORF">SAMEA4412677_00731</name>
</gene>
<evidence type="ECO:0000256" key="1">
    <source>
        <dbReference type="ARBA" id="ARBA00006817"/>
    </source>
</evidence>
<name>A0A239WU35_9FLAO</name>
<dbReference type="SUPFAM" id="SSF55961">
    <property type="entry name" value="Bet v1-like"/>
    <property type="match status" value="1"/>
</dbReference>
<dbReference type="InterPro" id="IPR013538">
    <property type="entry name" value="ASHA1/2-like_C"/>
</dbReference>
<protein>
    <submittedName>
        <fullName evidence="3">Activator of Hsp90 ATPase homolog 1-like protein</fullName>
    </submittedName>
</protein>
<dbReference type="RefSeq" id="WP_095070488.1">
    <property type="nucleotide sequence ID" value="NZ_LT906465.1"/>
</dbReference>
<proteinExistence type="inferred from homology"/>
<keyword evidence="4" id="KW-1185">Reference proteome</keyword>
<accession>A0A239WU35</accession>